<dbReference type="AlphaFoldDB" id="T1AHV7"/>
<protein>
    <submittedName>
        <fullName evidence="1">Conjugal transfer, TraB</fullName>
    </submittedName>
</protein>
<organism evidence="1">
    <name type="scientific">mine drainage metagenome</name>
    <dbReference type="NCBI Taxonomy" id="410659"/>
    <lineage>
        <taxon>unclassified sequences</taxon>
        <taxon>metagenomes</taxon>
        <taxon>ecological metagenomes</taxon>
    </lineage>
</organism>
<reference evidence="1" key="1">
    <citation type="submission" date="2013-08" db="EMBL/GenBank/DDBJ databases">
        <authorList>
            <person name="Mendez C."/>
            <person name="Richter M."/>
            <person name="Ferrer M."/>
            <person name="Sanchez J."/>
        </authorList>
    </citation>
    <scope>NUCLEOTIDE SEQUENCE</scope>
</reference>
<name>T1AHV7_9ZZZZ</name>
<sequence length="116" mass="12818">MVAFWRLPDGHTSGIHPPLDNAAYGKTHIAALICYEQALVWPVLWTLTRHHPTLIVAPESVHWEKSAALGNLEARLARAWGRLYGLPVALAVNLPKTRALAESDPDFEGMYPSGRV</sequence>
<reference evidence="1" key="2">
    <citation type="journal article" date="2014" name="ISME J.">
        <title>Microbial stratification in low pH oxic and suboxic macroscopic growths along an acid mine drainage.</title>
        <authorList>
            <person name="Mendez-Garcia C."/>
            <person name="Mesa V."/>
            <person name="Sprenger R.R."/>
            <person name="Richter M."/>
            <person name="Diez M.S."/>
            <person name="Solano J."/>
            <person name="Bargiela R."/>
            <person name="Golyshina O.V."/>
            <person name="Manteca A."/>
            <person name="Ramos J.L."/>
            <person name="Gallego J.R."/>
            <person name="Llorente I."/>
            <person name="Martins Dos Santos V.A."/>
            <person name="Jensen O.N."/>
            <person name="Pelaez A.I."/>
            <person name="Sanchez J."/>
            <person name="Ferrer M."/>
        </authorList>
    </citation>
    <scope>NUCLEOTIDE SEQUENCE</scope>
</reference>
<comment type="caution">
    <text evidence="1">The sequence shown here is derived from an EMBL/GenBank/DDBJ whole genome shotgun (WGS) entry which is preliminary data.</text>
</comment>
<proteinExistence type="predicted"/>
<dbReference type="EMBL" id="AUZY01005852">
    <property type="protein sequence ID" value="EQD56872.1"/>
    <property type="molecule type" value="Genomic_DNA"/>
</dbReference>
<gene>
    <name evidence="1" type="ORF">B1B_08912</name>
</gene>
<evidence type="ECO:0000313" key="1">
    <source>
        <dbReference type="EMBL" id="EQD56872.1"/>
    </source>
</evidence>
<accession>T1AHV7</accession>